<dbReference type="Pfam" id="PF13329">
    <property type="entry name" value="ATG2_CAD"/>
    <property type="match status" value="1"/>
</dbReference>
<feature type="region of interest" description="Disordered" evidence="12">
    <location>
        <begin position="841"/>
        <end position="869"/>
    </location>
</feature>
<evidence type="ECO:0000256" key="12">
    <source>
        <dbReference type="SAM" id="MobiDB-lite"/>
    </source>
</evidence>
<evidence type="ECO:0000256" key="5">
    <source>
        <dbReference type="ARBA" id="ARBA00022448"/>
    </source>
</evidence>
<evidence type="ECO:0000256" key="8">
    <source>
        <dbReference type="ARBA" id="ARBA00023055"/>
    </source>
</evidence>
<dbReference type="GO" id="GO:0000045">
    <property type="term" value="P:autophagosome assembly"/>
    <property type="evidence" value="ECO:0007669"/>
    <property type="project" value="TreeGrafter"/>
</dbReference>
<keyword evidence="5" id="KW-0813">Transport</keyword>
<dbReference type="GeneID" id="115874752"/>
<dbReference type="GO" id="GO:0006869">
    <property type="term" value="P:lipid transport"/>
    <property type="evidence" value="ECO:0007669"/>
    <property type="project" value="UniProtKB-KW"/>
</dbReference>
<feature type="region of interest" description="Disordered" evidence="12">
    <location>
        <begin position="1694"/>
        <end position="1715"/>
    </location>
</feature>
<sequence>MPPWFNNWIPEWVKKSVCSCLIKRYLSQYIENEITRDQLNLDLYNGRATAERIGLAIEALNELSEAQNWPVEFVDGYIDIIHISVPWSSIFTSSTEVEICGLKITVQPKQRKEDATSMFESMWNSMTSSMHLAEEFAKNEAKETSTQAIEGIEIFAQTIESIVRKIKVTFKDTVIQVEHLPKESDKGVGLLINIALMTYCDEASFEDPDLRGTRDSNSKEDPKKAYLIDSFTIKDIVIEGVKLSTIEFPSVERTISRSILTNSSCTSKDEESCSELEEIEPKDELPKKLEYSNDDDLNPERHIIAFGNFYNKLEVKMKIKQSENVSGPKVAIEINLGSLVLFLSPRQFHILMELVEGFSSPDLEDNSNVPHKNQFPSRPMTQKDYERVEEQLGDLLNPLNQFQPFNLQKTHGWSAGTLDDSTDSQYLLMKNATSAMYDSNISGISSSMDSSMTSSMVSSMTDNTNHTRRRVSNLDTDPTAEISRFQVRLASLAVILLHEDILTHQTDNEKVLVKQMQNTVETFFKNINANIFTSLSHQGFDQIHKLFDEACNLSHLRLLSSPLHIEADEKTTSTAFSITGHLTANKFDLLECLHNSEKVTYVPIVNFNRAGSSLPSSVKSNVKLKFKHVQRSNPNSRSHGPKSDLSIYMDKCSVECDISIIDRITGLLNCPPICTSVKTGTNIWGTNQAQYKPTINTAENESTLDLKVICPFLNFKLRFPIPDFRPAHDMSKIPWWERNVRPDYVSLQLHDANFHSIFVTNQTVGEYSLECKLLDIYYYESEHCTGLHIGRSGKDDKYSSIEQSTPQTRLCIKVYPKSPCEENIVISDPMTHSLYDAFENQGNSEPGPFSAKRVVHESDTPHNKHHKDENEELVIPGDKSELEDFVQSTSSNVETLVEVTLPIVSVQLQSKRIYELIYNRINNDLLLWAPSAPKPTNSLYNPVYGGGNLQDFDLDDNFIMAKSGVQIDSDSESSDEVSENCASNIFYSTYDSKTKHSPKNIQATGRRNSQSEFVLSLNIGEGLVCVNPPVRDAASNVIPGQQGELFLKIKKASVYVVSGYKGDNDLGYVCVQLSDAHLFHSDMQPAPNTSPPLREADSMAGKYLLSTIYQSDGKVLAGSNSHGAEREMFTVAVKIQANHETHHVKVVTVSLGLNRATLRHRMSREPNSWISHILDFFNVQDYPIPGYIAKDVLTELHLNLWDCAVDYRPFHLPLRSVITIGNFCLCSHLTAVSNTSTLLFIFEDCRLFLSEKAPPKNGVPSNAAVDLVKDYVNVVELALFEISIKTANKKSGINPYIDLRASNNILNIRTCSDSGRALFQLLTYYINDGDINPEPSASENSTTSHVDDAEEELVTVEQYENTLSKSQQDQLAEMLQEAMQESPKGNKVKMNVPMTGAKLFYFPDEMEALEDLPHSNLPQINADLGEINPYHFGTSKHNSSDIYEEFCIIDIDTISGLFPKDGVPEITWLTDAPVNVVEHYISAPVGKRDVLEPPKDFPTPTMRYTLCEMSIIWQMFGGNDFKVLEKEVSKKEVRFSEKHFNDRVTFSSNSAKVTFNQDQKSDNLSWITRGGIDRDHNTLMELQFNKVRFRHELYPESSKQASRQVLSISDVEVRDRLASSQINKFLYQYFSQARPKKSHSNMVLIKALHIRPDAKLKTQECMLKVALLPIRLNIDQDALLFLIKFFKELGGDTSETNLDTEKESSLQNTPTHQPPIMSIAADEDEEEIKQKAKQAVNENLILLESRYHAEPEENLDSSSSTTADDSPVYFRYVEFSRDVLIRLDYQGKRVDMSHGPIAGLLMGLGQLNCSEIRLKRLVYRHGLLGVSKLLSYLLKEWLNDIKKNQLSTILGGVGPMHALMQLFQGVRDLFWLPIEQYQKDGRIVRGLQRGANSFTTSTALAALELTSRIIYFIQITAETAYDMLSPGPSIRMRKKLKQKGRKKRHHQPQDIREGLTNACMVVREGFGETADNIFQVATLEKEQKGISGAVGAVIRQIPATVIKPIVIATEATGNFLGGVQSQLVPDARTEANQKWRSNV</sequence>
<evidence type="ECO:0000256" key="10">
    <source>
        <dbReference type="ARBA" id="ARBA00024479"/>
    </source>
</evidence>
<evidence type="ECO:0000256" key="1">
    <source>
        <dbReference type="ARBA" id="ARBA00004406"/>
    </source>
</evidence>
<keyword evidence="7" id="KW-0072">Autophagy</keyword>
<dbReference type="InterPro" id="IPR026849">
    <property type="entry name" value="ATG2"/>
</dbReference>
<evidence type="ECO:0000256" key="2">
    <source>
        <dbReference type="ARBA" id="ARBA00004623"/>
    </source>
</evidence>
<feature type="compositionally biased region" description="Low complexity" evidence="12">
    <location>
        <begin position="452"/>
        <end position="464"/>
    </location>
</feature>
<evidence type="ECO:0000256" key="9">
    <source>
        <dbReference type="ARBA" id="ARBA00023136"/>
    </source>
</evidence>
<dbReference type="InParanoid" id="A0A6J2X3Y5"/>
<dbReference type="FunCoup" id="A0A6J2X3Y5">
    <property type="interactions" value="856"/>
</dbReference>
<dbReference type="GO" id="GO:0034045">
    <property type="term" value="C:phagophore assembly site membrane"/>
    <property type="evidence" value="ECO:0007669"/>
    <property type="project" value="UniProtKB-SubCell"/>
</dbReference>
<dbReference type="GO" id="GO:0032266">
    <property type="term" value="F:phosphatidylinositol-3-phosphate binding"/>
    <property type="evidence" value="ECO:0007669"/>
    <property type="project" value="TreeGrafter"/>
</dbReference>
<evidence type="ECO:0000313" key="14">
    <source>
        <dbReference type="RefSeq" id="XP_030745888.1"/>
    </source>
</evidence>
<accession>A0A6J2X3Y5</accession>
<name>A0A6J2X3Y5_SITOR</name>
<proteinExistence type="inferred from homology"/>
<evidence type="ECO:0000256" key="6">
    <source>
        <dbReference type="ARBA" id="ARBA00022824"/>
    </source>
</evidence>
<evidence type="ECO:0000256" key="7">
    <source>
        <dbReference type="ARBA" id="ARBA00023006"/>
    </source>
</evidence>
<evidence type="ECO:0000313" key="13">
    <source>
        <dbReference type="Proteomes" id="UP000504635"/>
    </source>
</evidence>
<comment type="similarity">
    <text evidence="3">Belongs to the ATG2 family.</text>
</comment>
<dbReference type="PANTHER" id="PTHR13190:SF1">
    <property type="entry name" value="AUTOPHAGY-RELATED 2, ISOFORM A"/>
    <property type="match status" value="1"/>
</dbReference>
<evidence type="ECO:0000256" key="11">
    <source>
        <dbReference type="ARBA" id="ARBA00024615"/>
    </source>
</evidence>
<dbReference type="RefSeq" id="XP_030745888.1">
    <property type="nucleotide sequence ID" value="XM_030890028.1"/>
</dbReference>
<evidence type="ECO:0000256" key="3">
    <source>
        <dbReference type="ARBA" id="ARBA00009714"/>
    </source>
</evidence>
<dbReference type="GO" id="GO:0061709">
    <property type="term" value="P:reticulophagy"/>
    <property type="evidence" value="ECO:0007669"/>
    <property type="project" value="TreeGrafter"/>
</dbReference>
<keyword evidence="9" id="KW-0472">Membrane</keyword>
<comment type="subcellular location">
    <subcellularLocation>
        <location evidence="1">Endoplasmic reticulum membrane</location>
        <topology evidence="1">Peripheral membrane protein</topology>
    </subcellularLocation>
    <subcellularLocation>
        <location evidence="2">Preautophagosomal structure membrane</location>
        <topology evidence="2">Peripheral membrane protein</topology>
    </subcellularLocation>
</comment>
<dbReference type="Proteomes" id="UP000504635">
    <property type="component" value="Unplaced"/>
</dbReference>
<dbReference type="GO" id="GO:0034727">
    <property type="term" value="P:piecemeal microautophagy of the nucleus"/>
    <property type="evidence" value="ECO:0007669"/>
    <property type="project" value="TreeGrafter"/>
</dbReference>
<protein>
    <recommendedName>
        <fullName evidence="4">Autophagy-related protein 2</fullName>
    </recommendedName>
</protein>
<dbReference type="OrthoDB" id="18982at2759"/>
<feature type="compositionally biased region" description="Basic and acidic residues" evidence="12">
    <location>
        <begin position="854"/>
        <end position="869"/>
    </location>
</feature>
<keyword evidence="6" id="KW-0256">Endoplasmic reticulum</keyword>
<keyword evidence="13" id="KW-1185">Reference proteome</keyword>
<dbReference type="GO" id="GO:0005789">
    <property type="term" value="C:endoplasmic reticulum membrane"/>
    <property type="evidence" value="ECO:0007669"/>
    <property type="project" value="UniProtKB-SubCell"/>
</dbReference>
<dbReference type="KEGG" id="soy:115874752"/>
<reference evidence="14" key="1">
    <citation type="submission" date="2025-08" db="UniProtKB">
        <authorList>
            <consortium name="RefSeq"/>
        </authorList>
    </citation>
    <scope>IDENTIFICATION</scope>
    <source>
        <tissue evidence="14">Gonads</tissue>
    </source>
</reference>
<keyword evidence="8" id="KW-0445">Lipid transport</keyword>
<comment type="catalytic activity">
    <reaction evidence="11">
        <text>a 1,2-diacyl-sn-glycero-3-phosphoethanolamine(in) = a 1,2-diacyl-sn-glycero-3-phosphoethanolamine(out)</text>
        <dbReference type="Rhea" id="RHEA:38895"/>
        <dbReference type="ChEBI" id="CHEBI:64612"/>
    </reaction>
</comment>
<feature type="region of interest" description="Disordered" evidence="12">
    <location>
        <begin position="452"/>
        <end position="471"/>
    </location>
</feature>
<dbReference type="GO" id="GO:0061723">
    <property type="term" value="P:glycophagy"/>
    <property type="evidence" value="ECO:0007669"/>
    <property type="project" value="TreeGrafter"/>
</dbReference>
<evidence type="ECO:0000256" key="4">
    <source>
        <dbReference type="ARBA" id="ARBA00018070"/>
    </source>
</evidence>
<comment type="catalytic activity">
    <reaction evidence="10">
        <text>a 1,2-diacyl-sn-glycero-3-phospho-L-serine(in) = a 1,2-diacyl-sn-glycero-3-phospho-L-serine(out)</text>
        <dbReference type="Rhea" id="RHEA:38663"/>
        <dbReference type="ChEBI" id="CHEBI:57262"/>
    </reaction>
</comment>
<dbReference type="GO" id="GO:0043495">
    <property type="term" value="F:protein-membrane adaptor activity"/>
    <property type="evidence" value="ECO:0007669"/>
    <property type="project" value="TreeGrafter"/>
</dbReference>
<dbReference type="GO" id="GO:0061908">
    <property type="term" value="C:phagophore"/>
    <property type="evidence" value="ECO:0007669"/>
    <property type="project" value="TreeGrafter"/>
</dbReference>
<dbReference type="PANTHER" id="PTHR13190">
    <property type="entry name" value="AUTOPHAGY-RELATED 2, ISOFORM A"/>
    <property type="match status" value="1"/>
</dbReference>
<gene>
    <name evidence="14" type="primary">LOC115874752</name>
</gene>
<dbReference type="GO" id="GO:0000422">
    <property type="term" value="P:autophagy of mitochondrion"/>
    <property type="evidence" value="ECO:0007669"/>
    <property type="project" value="TreeGrafter"/>
</dbReference>
<organism evidence="13 14">
    <name type="scientific">Sitophilus oryzae</name>
    <name type="common">Rice weevil</name>
    <name type="synonym">Curculio oryzae</name>
    <dbReference type="NCBI Taxonomy" id="7048"/>
    <lineage>
        <taxon>Eukaryota</taxon>
        <taxon>Metazoa</taxon>
        <taxon>Ecdysozoa</taxon>
        <taxon>Arthropoda</taxon>
        <taxon>Hexapoda</taxon>
        <taxon>Insecta</taxon>
        <taxon>Pterygota</taxon>
        <taxon>Neoptera</taxon>
        <taxon>Endopterygota</taxon>
        <taxon>Coleoptera</taxon>
        <taxon>Polyphaga</taxon>
        <taxon>Cucujiformia</taxon>
        <taxon>Curculionidae</taxon>
        <taxon>Dryophthorinae</taxon>
        <taxon>Sitophilus</taxon>
    </lineage>
</organism>